<evidence type="ECO:0000256" key="4">
    <source>
        <dbReference type="ARBA" id="ARBA00022898"/>
    </source>
</evidence>
<evidence type="ECO:0000259" key="6">
    <source>
        <dbReference type="Pfam" id="PF01276"/>
    </source>
</evidence>
<evidence type="ECO:0000256" key="1">
    <source>
        <dbReference type="ARBA" id="ARBA00001933"/>
    </source>
</evidence>
<gene>
    <name evidence="8" type="ORF">H1V43_17505</name>
</gene>
<dbReference type="InterPro" id="IPR015424">
    <property type="entry name" value="PyrdxlP-dep_Trfase"/>
</dbReference>
<keyword evidence="3" id="KW-0210">Decarboxylase</keyword>
<dbReference type="CDD" id="cd00615">
    <property type="entry name" value="Orn_deC_like"/>
    <property type="match status" value="1"/>
</dbReference>
<keyword evidence="4" id="KW-0663">Pyridoxal phosphate</keyword>
<comment type="similarity">
    <text evidence="2">Belongs to the Orn/Lys/Arg decarboxylase class-I family.</text>
</comment>
<dbReference type="PANTHER" id="PTHR43277:SF4">
    <property type="entry name" value="ARGININE DECARBOXYLASE"/>
    <property type="match status" value="1"/>
</dbReference>
<protein>
    <submittedName>
        <fullName evidence="8">Ornithine decarboxylase</fullName>
    </submittedName>
</protein>
<dbReference type="EMBL" id="JACEQY010000018">
    <property type="protein sequence ID" value="MBA4863145.1"/>
    <property type="molecule type" value="Genomic_DNA"/>
</dbReference>
<accession>A0A7W2HGM6</accession>
<dbReference type="SUPFAM" id="SSF55904">
    <property type="entry name" value="Ornithine decarboxylase C-terminal domain"/>
    <property type="match status" value="1"/>
</dbReference>
<feature type="domain" description="Orn/Lys/Arg decarboxylases family 1 pyridoxal-P attachment site" evidence="6">
    <location>
        <begin position="7"/>
        <end position="300"/>
    </location>
</feature>
<dbReference type="InterPro" id="IPR000310">
    <property type="entry name" value="Orn/Lys/Arg_deCO2ase_major_dom"/>
</dbReference>
<dbReference type="GO" id="GO:0016831">
    <property type="term" value="F:carboxy-lyase activity"/>
    <property type="evidence" value="ECO:0007669"/>
    <property type="project" value="UniProtKB-KW"/>
</dbReference>
<dbReference type="Pfam" id="PF01276">
    <property type="entry name" value="OKR_DC_1"/>
    <property type="match status" value="1"/>
</dbReference>
<dbReference type="RefSeq" id="WP_181864897.1">
    <property type="nucleotide sequence ID" value="NZ_JACEQY010000018.1"/>
</dbReference>
<comment type="caution">
    <text evidence="8">The sequence shown here is derived from an EMBL/GenBank/DDBJ whole genome shotgun (WGS) entry which is preliminary data.</text>
</comment>
<dbReference type="InterPro" id="IPR008286">
    <property type="entry name" value="Prn/Lys/Arg_de-COase_C"/>
</dbReference>
<keyword evidence="5" id="KW-0456">Lyase</keyword>
<dbReference type="Pfam" id="PF03711">
    <property type="entry name" value="OKR_DC_1_C"/>
    <property type="match status" value="1"/>
</dbReference>
<evidence type="ECO:0000256" key="5">
    <source>
        <dbReference type="ARBA" id="ARBA00023239"/>
    </source>
</evidence>
<evidence type="ECO:0000313" key="9">
    <source>
        <dbReference type="Proteomes" id="UP000586976"/>
    </source>
</evidence>
<reference evidence="8 9" key="1">
    <citation type="submission" date="2020-07" db="EMBL/GenBank/DDBJ databases">
        <title>Streptomyces isolated from Indian soil.</title>
        <authorList>
            <person name="Mandal S."/>
            <person name="Maiti P.K."/>
        </authorList>
    </citation>
    <scope>NUCLEOTIDE SEQUENCE [LARGE SCALE GENOMIC DNA]</scope>
    <source>
        <strain evidence="8 9">PSKA54</strain>
    </source>
</reference>
<dbReference type="PANTHER" id="PTHR43277">
    <property type="entry name" value="ARGININE DECARBOXYLASE"/>
    <property type="match status" value="1"/>
</dbReference>
<dbReference type="InterPro" id="IPR015421">
    <property type="entry name" value="PyrdxlP-dep_Trfase_major"/>
</dbReference>
<dbReference type="Gene3D" id="3.90.100.10">
    <property type="entry name" value="Orn/Lys/Arg decarboxylase, C-terminal domain"/>
    <property type="match status" value="1"/>
</dbReference>
<evidence type="ECO:0000256" key="2">
    <source>
        <dbReference type="ARBA" id="ARBA00010671"/>
    </source>
</evidence>
<dbReference type="SUPFAM" id="SSF53383">
    <property type="entry name" value="PLP-dependent transferases"/>
    <property type="match status" value="1"/>
</dbReference>
<evidence type="ECO:0000313" key="8">
    <source>
        <dbReference type="EMBL" id="MBA4863145.1"/>
    </source>
</evidence>
<evidence type="ECO:0000256" key="3">
    <source>
        <dbReference type="ARBA" id="ARBA00022793"/>
    </source>
</evidence>
<dbReference type="Gene3D" id="3.40.640.10">
    <property type="entry name" value="Type I PLP-dependent aspartate aminotransferase-like (Major domain)"/>
    <property type="match status" value="1"/>
</dbReference>
<evidence type="ECO:0000259" key="7">
    <source>
        <dbReference type="Pfam" id="PF03711"/>
    </source>
</evidence>
<dbReference type="InterPro" id="IPR052357">
    <property type="entry name" value="Orn_Lys_Arg_decarboxylase-I"/>
</dbReference>
<sequence length="522" mass="55488">MDHTQAPVLEALHRYHQQGELAFTPPGHKQARGADPAAREVLGEAVFHSDVLASGGLDDRRTSGDVLRRAERLMADAVHAEHTFFTTCGSSLSVKAAMLAVAGPHEKLLVGRDAHKSVIAGLILSGIEPVWVDPQWDTRMRLAHAPAPKAFEAAFRRHPDAQGAMVTSPTPYGSCADLEGIAEACHARSVPLIVDEAWGAHLPFHPDLPSWAMDAGADVCVTSVHKMGSGLEQGSVFHLQGDLIDRSHLKSRADLFGTTSPSVLIFAGLDAWRRQMVLHGEELLESALRLAREVRAGIEAVPGLHVLDEHDFVGRGLAADIDIFPVVIDVTGLGTSGYHAGDWLRARRGMDMHMVDHRRISAQLTHADSTATTAPLLSALHDLADHAGELAGAPFVEVPSGENMRMEQTCLPRDAYFGEVEDVPVEEAAGRVAAEMLTPYPPGIPAALPGERLTGPVLRYLRTGVEGGMHLPDAADPALDTVRVRAVRTGDSTDMGMSMSMGMGMGTGAGTDTGMGTGTGTG</sequence>
<comment type="cofactor">
    <cofactor evidence="1">
        <name>pyridoxal 5'-phosphate</name>
        <dbReference type="ChEBI" id="CHEBI:597326"/>
    </cofactor>
</comment>
<dbReference type="Proteomes" id="UP000586976">
    <property type="component" value="Unassembled WGS sequence"/>
</dbReference>
<feature type="domain" description="Orn/Lys/Arg decarboxylase C-terminal" evidence="7">
    <location>
        <begin position="413"/>
        <end position="472"/>
    </location>
</feature>
<dbReference type="InterPro" id="IPR036633">
    <property type="entry name" value="Prn/Lys/Arg_de-COase_C_sf"/>
</dbReference>
<organism evidence="8 9">
    <name type="scientific">Streptomyces himalayensis subsp. aureolus</name>
    <dbReference type="NCBI Taxonomy" id="2758039"/>
    <lineage>
        <taxon>Bacteria</taxon>
        <taxon>Bacillati</taxon>
        <taxon>Actinomycetota</taxon>
        <taxon>Actinomycetes</taxon>
        <taxon>Kitasatosporales</taxon>
        <taxon>Streptomycetaceae</taxon>
        <taxon>Streptomyces</taxon>
        <taxon>Streptomyces himalayensis</taxon>
    </lineage>
</organism>
<name>A0A7W2HGM6_9ACTN</name>
<proteinExistence type="inferred from homology"/>
<keyword evidence="9" id="KW-1185">Reference proteome</keyword>
<dbReference type="AlphaFoldDB" id="A0A7W2HGM6"/>